<protein>
    <submittedName>
        <fullName evidence="1">Unannotated protein</fullName>
    </submittedName>
</protein>
<evidence type="ECO:0000313" key="1">
    <source>
        <dbReference type="EMBL" id="CAB4566347.1"/>
    </source>
</evidence>
<gene>
    <name evidence="1" type="ORF">UFOPK1684_00442</name>
    <name evidence="2" type="ORF">UFOPK2158_01016</name>
</gene>
<dbReference type="AlphaFoldDB" id="A0A6J6DQT7"/>
<proteinExistence type="predicted"/>
<dbReference type="EMBL" id="CAEZTM010000013">
    <property type="protein sequence ID" value="CAB4566347.1"/>
    <property type="molecule type" value="Genomic_DNA"/>
</dbReference>
<name>A0A6J6DQT7_9ZZZZ</name>
<accession>A0A6J6DQT7</accession>
<reference evidence="1" key="1">
    <citation type="submission" date="2020-05" db="EMBL/GenBank/DDBJ databases">
        <authorList>
            <person name="Chiriac C."/>
            <person name="Salcher M."/>
            <person name="Ghai R."/>
            <person name="Kavagutti S V."/>
        </authorList>
    </citation>
    <scope>NUCLEOTIDE SEQUENCE</scope>
</reference>
<sequence>MAMTLRLDTEHDAMVDRLARELNCSKNQAVVTAIEMADQRIGVHDRAIKRAQEILETRDKPLMERLADA</sequence>
<organism evidence="1">
    <name type="scientific">freshwater metagenome</name>
    <dbReference type="NCBI Taxonomy" id="449393"/>
    <lineage>
        <taxon>unclassified sequences</taxon>
        <taxon>metagenomes</taxon>
        <taxon>ecological metagenomes</taxon>
    </lineage>
</organism>
<dbReference type="EMBL" id="CAEZVY010000109">
    <property type="protein sequence ID" value="CAB4647754.1"/>
    <property type="molecule type" value="Genomic_DNA"/>
</dbReference>
<evidence type="ECO:0000313" key="2">
    <source>
        <dbReference type="EMBL" id="CAB4647754.1"/>
    </source>
</evidence>